<dbReference type="SUPFAM" id="SSF53098">
    <property type="entry name" value="Ribonuclease H-like"/>
    <property type="match status" value="1"/>
</dbReference>
<dbReference type="CDD" id="cd01647">
    <property type="entry name" value="RT_LTR"/>
    <property type="match status" value="1"/>
</dbReference>
<evidence type="ECO:0000256" key="6">
    <source>
        <dbReference type="ARBA" id="ARBA00022801"/>
    </source>
</evidence>
<dbReference type="GO" id="GO:0042575">
    <property type="term" value="C:DNA polymerase complex"/>
    <property type="evidence" value="ECO:0007669"/>
    <property type="project" value="UniProtKB-ARBA"/>
</dbReference>
<organism evidence="13 14">
    <name type="scientific">Strongyloides papillosus</name>
    <name type="common">Intestinal threadworm</name>
    <dbReference type="NCBI Taxonomy" id="174720"/>
    <lineage>
        <taxon>Eukaryota</taxon>
        <taxon>Metazoa</taxon>
        <taxon>Ecdysozoa</taxon>
        <taxon>Nematoda</taxon>
        <taxon>Chromadorea</taxon>
        <taxon>Rhabditida</taxon>
        <taxon>Tylenchina</taxon>
        <taxon>Panagrolaimomorpha</taxon>
        <taxon>Strongyloidoidea</taxon>
        <taxon>Strongyloididae</taxon>
        <taxon>Strongyloides</taxon>
    </lineage>
</organism>
<keyword evidence="13" id="KW-1185">Reference proteome</keyword>
<dbReference type="GO" id="GO:0004519">
    <property type="term" value="F:endonuclease activity"/>
    <property type="evidence" value="ECO:0007669"/>
    <property type="project" value="UniProtKB-KW"/>
</dbReference>
<feature type="compositionally biased region" description="Basic and acidic residues" evidence="9">
    <location>
        <begin position="303"/>
        <end position="313"/>
    </location>
</feature>
<dbReference type="InterPro" id="IPR021109">
    <property type="entry name" value="Peptidase_aspartic_dom_sf"/>
</dbReference>
<dbReference type="InterPro" id="IPR001878">
    <property type="entry name" value="Znf_CCHC"/>
</dbReference>
<dbReference type="GO" id="GO:0003677">
    <property type="term" value="F:DNA binding"/>
    <property type="evidence" value="ECO:0007669"/>
    <property type="project" value="UniProtKB-KW"/>
</dbReference>
<dbReference type="STRING" id="174720.A0A0N5C618"/>
<evidence type="ECO:0000259" key="11">
    <source>
        <dbReference type="PROSITE" id="PS50878"/>
    </source>
</evidence>
<protein>
    <recommendedName>
        <fullName evidence="1">RNA-directed DNA polymerase</fullName>
        <ecNumber evidence="1">2.7.7.49</ecNumber>
    </recommendedName>
</protein>
<feature type="domain" description="Integrase catalytic" evidence="12">
    <location>
        <begin position="1179"/>
        <end position="1338"/>
    </location>
</feature>
<dbReference type="Gene3D" id="4.10.60.10">
    <property type="entry name" value="Zinc finger, CCHC-type"/>
    <property type="match status" value="1"/>
</dbReference>
<keyword evidence="2" id="KW-0808">Transferase</keyword>
<dbReference type="InterPro" id="IPR036875">
    <property type="entry name" value="Znf_CCHC_sf"/>
</dbReference>
<dbReference type="EC" id="2.7.7.49" evidence="1"/>
<keyword evidence="8" id="KW-0862">Zinc</keyword>
<evidence type="ECO:0000313" key="14">
    <source>
        <dbReference type="WBParaSite" id="SPAL_0001339300.1"/>
    </source>
</evidence>
<dbReference type="Gene3D" id="3.10.10.10">
    <property type="entry name" value="HIV Type 1 Reverse Transcriptase, subunit A, domain 1"/>
    <property type="match status" value="1"/>
</dbReference>
<evidence type="ECO:0000256" key="9">
    <source>
        <dbReference type="SAM" id="MobiDB-lite"/>
    </source>
</evidence>
<keyword evidence="7" id="KW-0695">RNA-directed DNA polymerase</keyword>
<dbReference type="SUPFAM" id="SSF50630">
    <property type="entry name" value="Acid proteases"/>
    <property type="match status" value="1"/>
</dbReference>
<dbReference type="InterPro" id="IPR043502">
    <property type="entry name" value="DNA/RNA_pol_sf"/>
</dbReference>
<dbReference type="Pfam" id="PF00098">
    <property type="entry name" value="zf-CCHC"/>
    <property type="match status" value="1"/>
</dbReference>
<dbReference type="InterPro" id="IPR001584">
    <property type="entry name" value="Integrase_cat-core"/>
</dbReference>
<dbReference type="Pfam" id="PF17917">
    <property type="entry name" value="RT_RNaseH"/>
    <property type="match status" value="1"/>
</dbReference>
<dbReference type="CDD" id="cd00303">
    <property type="entry name" value="retropepsin_like"/>
    <property type="match status" value="1"/>
</dbReference>
<dbReference type="InterPro" id="IPR043128">
    <property type="entry name" value="Rev_trsase/Diguanyl_cyclase"/>
</dbReference>
<reference evidence="14" key="1">
    <citation type="submission" date="2017-02" db="UniProtKB">
        <authorList>
            <consortium name="WormBaseParasite"/>
        </authorList>
    </citation>
    <scope>IDENTIFICATION</scope>
</reference>
<dbReference type="GO" id="GO:0006508">
    <property type="term" value="P:proteolysis"/>
    <property type="evidence" value="ECO:0007669"/>
    <property type="project" value="UniProtKB-KW"/>
</dbReference>
<evidence type="ECO:0000256" key="2">
    <source>
        <dbReference type="ARBA" id="ARBA00022679"/>
    </source>
</evidence>
<evidence type="ECO:0000256" key="5">
    <source>
        <dbReference type="ARBA" id="ARBA00022759"/>
    </source>
</evidence>
<feature type="domain" description="Reverse transcriptase" evidence="11">
    <location>
        <begin position="596"/>
        <end position="774"/>
    </location>
</feature>
<evidence type="ECO:0000256" key="1">
    <source>
        <dbReference type="ARBA" id="ARBA00012493"/>
    </source>
</evidence>
<feature type="domain" description="CCHC-type" evidence="10">
    <location>
        <begin position="315"/>
        <end position="329"/>
    </location>
</feature>
<dbReference type="InterPro" id="IPR012337">
    <property type="entry name" value="RNaseH-like_sf"/>
</dbReference>
<dbReference type="SUPFAM" id="SSF57756">
    <property type="entry name" value="Retrovirus zinc finger-like domains"/>
    <property type="match status" value="1"/>
</dbReference>
<dbReference type="PANTHER" id="PTHR37984">
    <property type="entry name" value="PROTEIN CBG26694"/>
    <property type="match status" value="1"/>
</dbReference>
<dbReference type="InterPro" id="IPR050951">
    <property type="entry name" value="Retrovirus_Pol_polyprotein"/>
</dbReference>
<dbReference type="PROSITE" id="PS50158">
    <property type="entry name" value="ZF_CCHC"/>
    <property type="match status" value="1"/>
</dbReference>
<keyword evidence="4" id="KW-0540">Nuclease</keyword>
<dbReference type="PROSITE" id="PS50878">
    <property type="entry name" value="RT_POL"/>
    <property type="match status" value="1"/>
</dbReference>
<evidence type="ECO:0000259" key="10">
    <source>
        <dbReference type="PROSITE" id="PS50158"/>
    </source>
</evidence>
<dbReference type="GO" id="GO:0015074">
    <property type="term" value="P:DNA integration"/>
    <property type="evidence" value="ECO:0007669"/>
    <property type="project" value="InterPro"/>
</dbReference>
<dbReference type="SMART" id="SM00343">
    <property type="entry name" value="ZnF_C2HC"/>
    <property type="match status" value="1"/>
</dbReference>
<evidence type="ECO:0000313" key="13">
    <source>
        <dbReference type="Proteomes" id="UP000046392"/>
    </source>
</evidence>
<dbReference type="Proteomes" id="UP000046392">
    <property type="component" value="Unplaced"/>
</dbReference>
<sequence length="1463" mass="168207">MSETSDKRARLFDCISALTLFDQQDIQKVLVDTKYIDSIAHFVDIQSDLKRTQTLENAVLHYLKDVTLNKDEEFLARIQNYEDVIIKNRINKTPKKGSQAKESGTVDNSGNQVDKFEVNKMPNHLKRIEAYNKKENISLWLERFKIALRLQQVPDGDKLDHLIISIGMELGGAILKWKEKNRDITFDEVCAKLEKNYKPEMEKTTLRRKIVSFSLDPYDKNFATKIYEFIELIKKAEEDIEEDKLYWEVRVKLSEMLTKHDGLYDLIMEGSHNGIVDMVEKVILKAARMADKSRNRSKGGKSTNDHNNDRKKVECYNCGKTGHYKKDCRVKVNNKQSNKDSNGSKSNDSYTEKKSEARTVRMREAKANDDNTWSPLDMSQRLIMRSAIEEEKKISLERGPTLAYPVVILNGGNELEIYGFIDTGSNISMLSRDVAARLNLNIEKIDNINLTLATGIQTTVNNTAVVNIKFPDGRVIKRRLLISDEKDEKYALIIGSDILEAVKAKIEFNKTKDNVVDSKNMIRKVVAENVNIENKDLREKLIKEFPEVYANDKIGKCVYTIPQFEYKDEKIPKFSHYPIADKHKEDAQKVIDDWIRNDIIVPSKWPRTILNMHCVPKKDNKIRVVLDARPVNEIYKEYQYPLPKTNELLSDMKGGKFFTVIDLNSYFLQLPISEKDQEYLAFRDTGGRNFQFQRLPFGIKNACSYAQNISEKIAEGTIAKPYIDDFLLVTRGDWSDHVKEVVKFSQKLKDVGVTANVDKSRFGCEAITALGYIITRDGIMPEIKILDAWLNYPNFTSYKSIKRFVGAVNWFRGNIPKLAKSLKPLCAVMNKKGAYEDSKEIRDAFVEVKNNIKKACIAYHPDPNKDFTLVTDASNYFIAGALLQENEKGYIPVGFHSKNISMRKKFENIEDKFNDEEGYIPAGELELKAICECLEHFRYIIGTTKTLVLTDHKPLLGMIKISNNRFMLRYISRLSNFNIQVKYIPGVQNQLADAISRASLRFCYVKGKQFQNDDFLNYVSISMENEFTEISDNFDEKDESFSSYGESDSCINNYVDFGYNDEFQVKQSSNDVSVKRRRGRPAKEVPEQSISDKELLDKLTPKMSKLDKLDEQNFIMDVHVSSGHEGYTKTLHLISNHENGMDYKIENLPGKVMKVIASCVICQGKNKAHNRKTAETPILYSGPGQALAIDVLGPIDVSEQDNKNVLLTVDCFSKFVTLNPMPKQDFECIALALMQNVFMKHAFYPIIHSDNASNFKSNQFKEWLLKMNIELTHSSEYHHEGNALAERYIQSAQHILYKLAKDKPKEWDKFIPSVEFLMNSNTSEISGYSPFFLMTGREPNVALTLLTHQVNYDLRENSPNMFMFVNAMEEIIHDIHERRVDEALNKEITKGAYVKLEKDDIVLVYQPISPGISRKLQGIYGDEKYRVINFSIDYVKLMSEKSRKCKIVHRSLIKKISKSCDEN</sequence>
<dbReference type="GO" id="GO:0016779">
    <property type="term" value="F:nucleotidyltransferase activity"/>
    <property type="evidence" value="ECO:0007669"/>
    <property type="project" value="UniProtKB-KW"/>
</dbReference>
<dbReference type="InterPro" id="IPR000477">
    <property type="entry name" value="RT_dom"/>
</dbReference>
<dbReference type="InterPro" id="IPR036397">
    <property type="entry name" value="RNaseH_sf"/>
</dbReference>
<dbReference type="Gene3D" id="2.40.70.10">
    <property type="entry name" value="Acid Proteases"/>
    <property type="match status" value="1"/>
</dbReference>
<feature type="compositionally biased region" description="Basic and acidic residues" evidence="9">
    <location>
        <begin position="350"/>
        <end position="369"/>
    </location>
</feature>
<keyword evidence="8" id="KW-0863">Zinc-finger</keyword>
<dbReference type="InterPro" id="IPR041373">
    <property type="entry name" value="RT_RNaseH"/>
</dbReference>
<dbReference type="GO" id="GO:0019899">
    <property type="term" value="F:enzyme binding"/>
    <property type="evidence" value="ECO:0007669"/>
    <property type="project" value="UniProtKB-ARBA"/>
</dbReference>
<accession>A0A0N5C618</accession>
<dbReference type="Pfam" id="PF00078">
    <property type="entry name" value="RVT_1"/>
    <property type="match status" value="1"/>
</dbReference>
<evidence type="ECO:0000256" key="3">
    <source>
        <dbReference type="ARBA" id="ARBA00022695"/>
    </source>
</evidence>
<keyword evidence="5" id="KW-0255">Endonuclease</keyword>
<keyword evidence="6" id="KW-0378">Hydrolase</keyword>
<keyword evidence="3" id="KW-0548">Nucleotidyltransferase</keyword>
<evidence type="ECO:0000259" key="12">
    <source>
        <dbReference type="PROSITE" id="PS50994"/>
    </source>
</evidence>
<dbReference type="Gene3D" id="3.30.70.270">
    <property type="match status" value="2"/>
</dbReference>
<evidence type="ECO:0000256" key="7">
    <source>
        <dbReference type="ARBA" id="ARBA00022918"/>
    </source>
</evidence>
<dbReference type="PANTHER" id="PTHR37984:SF5">
    <property type="entry name" value="PROTEIN NYNRIN-LIKE"/>
    <property type="match status" value="1"/>
</dbReference>
<evidence type="ECO:0000256" key="8">
    <source>
        <dbReference type="PROSITE-ProRule" id="PRU00047"/>
    </source>
</evidence>
<dbReference type="PROSITE" id="PS50994">
    <property type="entry name" value="INTEGRASE"/>
    <property type="match status" value="1"/>
</dbReference>
<feature type="compositionally biased region" description="Low complexity" evidence="9">
    <location>
        <begin position="333"/>
        <end position="349"/>
    </location>
</feature>
<dbReference type="GO" id="GO:0004190">
    <property type="term" value="F:aspartic-type endopeptidase activity"/>
    <property type="evidence" value="ECO:0007669"/>
    <property type="project" value="UniProtKB-KW"/>
</dbReference>
<evidence type="ECO:0000256" key="4">
    <source>
        <dbReference type="ARBA" id="ARBA00022722"/>
    </source>
</evidence>
<dbReference type="Pfam" id="PF00665">
    <property type="entry name" value="rve"/>
    <property type="match status" value="1"/>
</dbReference>
<feature type="region of interest" description="Disordered" evidence="9">
    <location>
        <begin position="329"/>
        <end position="373"/>
    </location>
</feature>
<feature type="region of interest" description="Disordered" evidence="9">
    <location>
        <begin position="289"/>
        <end position="313"/>
    </location>
</feature>
<proteinExistence type="predicted"/>
<dbReference type="SUPFAM" id="SSF56672">
    <property type="entry name" value="DNA/RNA polymerases"/>
    <property type="match status" value="1"/>
</dbReference>
<dbReference type="CDD" id="cd09274">
    <property type="entry name" value="RNase_HI_RT_Ty3"/>
    <property type="match status" value="1"/>
</dbReference>
<dbReference type="Gene3D" id="3.30.420.10">
    <property type="entry name" value="Ribonuclease H-like superfamily/Ribonuclease H"/>
    <property type="match status" value="1"/>
</dbReference>
<name>A0A0N5C618_STREA</name>
<dbReference type="GO" id="GO:0008270">
    <property type="term" value="F:zinc ion binding"/>
    <property type="evidence" value="ECO:0007669"/>
    <property type="project" value="UniProtKB-KW"/>
</dbReference>
<dbReference type="WBParaSite" id="SPAL_0001339300.1">
    <property type="protein sequence ID" value="SPAL_0001339300.1"/>
    <property type="gene ID" value="SPAL_0001339300"/>
</dbReference>
<keyword evidence="8" id="KW-0479">Metal-binding</keyword>